<protein>
    <recommendedName>
        <fullName evidence="3">Integrase catalytic domain-containing protein</fullName>
    </recommendedName>
</protein>
<dbReference type="AlphaFoldDB" id="A0A6J7ZYS9"/>
<dbReference type="GO" id="GO:0003676">
    <property type="term" value="F:nucleic acid binding"/>
    <property type="evidence" value="ECO:0007669"/>
    <property type="project" value="InterPro"/>
</dbReference>
<accession>A0A6J7ZYS9</accession>
<evidence type="ECO:0008006" key="3">
    <source>
        <dbReference type="Google" id="ProtNLM"/>
    </source>
</evidence>
<dbReference type="PANTHER" id="PTHR37984">
    <property type="entry name" value="PROTEIN CBG26694"/>
    <property type="match status" value="1"/>
</dbReference>
<reference evidence="1 2" key="1">
    <citation type="submission" date="2020-06" db="EMBL/GenBank/DDBJ databases">
        <authorList>
            <person name="Li R."/>
            <person name="Bekaert M."/>
        </authorList>
    </citation>
    <scope>NUCLEOTIDE SEQUENCE [LARGE SCALE GENOMIC DNA]</scope>
    <source>
        <strain evidence="2">wild</strain>
    </source>
</reference>
<dbReference type="Proteomes" id="UP000507470">
    <property type="component" value="Unassembled WGS sequence"/>
</dbReference>
<organism evidence="1 2">
    <name type="scientific">Mytilus coruscus</name>
    <name type="common">Sea mussel</name>
    <dbReference type="NCBI Taxonomy" id="42192"/>
    <lineage>
        <taxon>Eukaryota</taxon>
        <taxon>Metazoa</taxon>
        <taxon>Spiralia</taxon>
        <taxon>Lophotrochozoa</taxon>
        <taxon>Mollusca</taxon>
        <taxon>Bivalvia</taxon>
        <taxon>Autobranchia</taxon>
        <taxon>Pteriomorphia</taxon>
        <taxon>Mytilida</taxon>
        <taxon>Mytiloidea</taxon>
        <taxon>Mytilidae</taxon>
        <taxon>Mytilinae</taxon>
        <taxon>Mytilus</taxon>
    </lineage>
</organism>
<dbReference type="InterPro" id="IPR050951">
    <property type="entry name" value="Retrovirus_Pol_polyprotein"/>
</dbReference>
<proteinExistence type="predicted"/>
<keyword evidence="2" id="KW-1185">Reference proteome</keyword>
<dbReference type="OrthoDB" id="786061at2759"/>
<dbReference type="SUPFAM" id="SSF53098">
    <property type="entry name" value="Ribonuclease H-like"/>
    <property type="match status" value="1"/>
</dbReference>
<dbReference type="Gene3D" id="3.30.420.10">
    <property type="entry name" value="Ribonuclease H-like superfamily/Ribonuclease H"/>
    <property type="match status" value="1"/>
</dbReference>
<sequence>MPTGAPWDRLATDIMGPFPVTPRGNKYILTITCHFTKWVEIFAIHDQTAATCANHILNDGGIPLTHIKENSSNYGEHVQNLRNSLQKAHKVARAHLQVNAKRRKDYYDKKSNLTIFEVNDKVWCMLGNKKGISPKLQALYTGPCLITRKFNDINYEIQVDESGLRKVVNHDKCNDRKNLDRHLVSFVPHLRQREVQIAGNKYLGDLAYLKESPAPHSFNTTVRDYVPLSHSESAGFWATKSRDEPVPPVVSLPLPQASHMSNPVSLPPAYHHMSFLSPPTTLASIQPSYHYMPAMTPATLANLPPPAYQHLPNMSSTIPANHFLSQTMSQLQTATFQSHLPAPSVYPTTTATGQPQQPTTSSALTLQMPSTMPTTTPLFTAEPLDQPSNTPSPSIHSTITTTCTADLSSYLPIDVDEVNEYEAFSPEIGSPTRQVLEREAVATAKDEEVMESILPQLLGQDPPGNCSNLNARHAISNDKKKTDDDSSHKVIQALSNLNKSQQIILQELGHLNKSVTTLSSDISFLRRQFRQQERIINRQQRLLDRLNTVNNLHNRIPRANARTTPYFRTTAKRTQKKQMKSVVV</sequence>
<name>A0A6J7ZYS9_MYTCO</name>
<dbReference type="InterPro" id="IPR012337">
    <property type="entry name" value="RNaseH-like_sf"/>
</dbReference>
<gene>
    <name evidence="1" type="ORF">MCOR_963</name>
</gene>
<evidence type="ECO:0000313" key="2">
    <source>
        <dbReference type="Proteomes" id="UP000507470"/>
    </source>
</evidence>
<evidence type="ECO:0000313" key="1">
    <source>
        <dbReference type="EMBL" id="CAC5357181.1"/>
    </source>
</evidence>
<dbReference type="InterPro" id="IPR036397">
    <property type="entry name" value="RNaseH_sf"/>
</dbReference>
<dbReference type="PANTHER" id="PTHR37984:SF15">
    <property type="entry name" value="INTEGRASE CATALYTIC DOMAIN-CONTAINING PROTEIN"/>
    <property type="match status" value="1"/>
</dbReference>
<dbReference type="EMBL" id="CACVKT020000200">
    <property type="protein sequence ID" value="CAC5357181.1"/>
    <property type="molecule type" value="Genomic_DNA"/>
</dbReference>